<proteinExistence type="predicted"/>
<sequence>MRRGMHVNYRSYRSNENRGVTGHTPQDRYTVQQEARFNTHQQHRQSASLVVYNNQGTTSERSSLANTYSLEGMIAYIRDNPSAALGVHEHLTYAQYPRNHNVPLVSSTPQTPKRTLETSANDGAQTAKQQRVQSNGNRQNTDRINSPIAPQLVCQPNAQQNQVTLQHKRIQPQQHRLPFDQLKRAVSSNLPCFLVEYNPSMPHQDRPSDVTTARMIEEHFLRHGISITFSLVGHVGNKLKLGVNNKEVYATLNTTDNWPSQINNIAITVIKPKYIPDSFALVVRYVLNQYDDELVKDEIQQNLQSAENIKRIRYSFQRKSNDFRFTVKDLREYNATLKLGRISIGNTLCIITPFLTGNRMTYCTRCWCLGHM</sequence>
<dbReference type="Proteomes" id="UP000681722">
    <property type="component" value="Unassembled WGS sequence"/>
</dbReference>
<feature type="compositionally biased region" description="Polar residues" evidence="1">
    <location>
        <begin position="104"/>
        <end position="144"/>
    </location>
</feature>
<name>A0A814L681_9BILA</name>
<dbReference type="Proteomes" id="UP000677228">
    <property type="component" value="Unassembled WGS sequence"/>
</dbReference>
<evidence type="ECO:0000256" key="1">
    <source>
        <dbReference type="SAM" id="MobiDB-lite"/>
    </source>
</evidence>
<dbReference type="EMBL" id="CAJNOK010001506">
    <property type="protein sequence ID" value="CAF0815516.1"/>
    <property type="molecule type" value="Genomic_DNA"/>
</dbReference>
<evidence type="ECO:0000313" key="6">
    <source>
        <dbReference type="Proteomes" id="UP000663829"/>
    </source>
</evidence>
<feature type="region of interest" description="Disordered" evidence="1">
    <location>
        <begin position="102"/>
        <end position="144"/>
    </location>
</feature>
<organism evidence="3 6">
    <name type="scientific">Didymodactylos carnosus</name>
    <dbReference type="NCBI Taxonomy" id="1234261"/>
    <lineage>
        <taxon>Eukaryota</taxon>
        <taxon>Metazoa</taxon>
        <taxon>Spiralia</taxon>
        <taxon>Gnathifera</taxon>
        <taxon>Rotifera</taxon>
        <taxon>Eurotatoria</taxon>
        <taxon>Bdelloidea</taxon>
        <taxon>Philodinida</taxon>
        <taxon>Philodinidae</taxon>
        <taxon>Didymodactylos</taxon>
    </lineage>
</organism>
<dbReference type="Proteomes" id="UP000663829">
    <property type="component" value="Unassembled WGS sequence"/>
</dbReference>
<dbReference type="EMBL" id="CAJOBA010001506">
    <property type="protein sequence ID" value="CAF3599588.1"/>
    <property type="molecule type" value="Genomic_DNA"/>
</dbReference>
<dbReference type="EMBL" id="CAJOBC010004488">
    <property type="protein sequence ID" value="CAF3829795.1"/>
    <property type="molecule type" value="Genomic_DNA"/>
</dbReference>
<evidence type="ECO:0000313" key="2">
    <source>
        <dbReference type="EMBL" id="CAF0815516.1"/>
    </source>
</evidence>
<accession>A0A814L681</accession>
<protein>
    <submittedName>
        <fullName evidence="3">Uncharacterized protein</fullName>
    </submittedName>
</protein>
<dbReference type="AlphaFoldDB" id="A0A814L681"/>
<dbReference type="EMBL" id="CAJNOQ010004488">
    <property type="protein sequence ID" value="CAF1061539.1"/>
    <property type="molecule type" value="Genomic_DNA"/>
</dbReference>
<comment type="caution">
    <text evidence="3">The sequence shown here is derived from an EMBL/GenBank/DDBJ whole genome shotgun (WGS) entry which is preliminary data.</text>
</comment>
<evidence type="ECO:0000313" key="4">
    <source>
        <dbReference type="EMBL" id="CAF3599588.1"/>
    </source>
</evidence>
<reference evidence="3" key="1">
    <citation type="submission" date="2021-02" db="EMBL/GenBank/DDBJ databases">
        <authorList>
            <person name="Nowell W R."/>
        </authorList>
    </citation>
    <scope>NUCLEOTIDE SEQUENCE</scope>
</reference>
<evidence type="ECO:0000313" key="5">
    <source>
        <dbReference type="EMBL" id="CAF3829795.1"/>
    </source>
</evidence>
<keyword evidence="6" id="KW-1185">Reference proteome</keyword>
<evidence type="ECO:0000313" key="3">
    <source>
        <dbReference type="EMBL" id="CAF1061539.1"/>
    </source>
</evidence>
<gene>
    <name evidence="3" type="ORF">GPM918_LOCUS16805</name>
    <name evidence="2" type="ORF">OVA965_LOCUS5373</name>
    <name evidence="5" type="ORF">SRO942_LOCUS16804</name>
    <name evidence="4" type="ORF">TMI583_LOCUS5371</name>
</gene>
<dbReference type="Proteomes" id="UP000682733">
    <property type="component" value="Unassembled WGS sequence"/>
</dbReference>
<dbReference type="OrthoDB" id="10034729at2759"/>